<dbReference type="InterPro" id="IPR000014">
    <property type="entry name" value="PAS"/>
</dbReference>
<evidence type="ECO:0000256" key="5">
    <source>
        <dbReference type="ARBA" id="ARBA00022777"/>
    </source>
</evidence>
<dbReference type="Gene3D" id="3.30.565.10">
    <property type="entry name" value="Histidine kinase-like ATPase, C-terminal domain"/>
    <property type="match status" value="1"/>
</dbReference>
<evidence type="ECO:0000313" key="9">
    <source>
        <dbReference type="EMBL" id="WKN37099.1"/>
    </source>
</evidence>
<evidence type="ECO:0000259" key="7">
    <source>
        <dbReference type="PROSITE" id="PS50109"/>
    </source>
</evidence>
<reference evidence="9" key="2">
    <citation type="journal article" date="2024" name="Antonie Van Leeuwenhoek">
        <title>Roseihalotalea indica gen. nov., sp. nov., a halophilic Bacteroidetes from mesopelagic Southwest Indian Ocean with higher carbohydrate metabolic potential.</title>
        <authorList>
            <person name="Chen B."/>
            <person name="Zhang M."/>
            <person name="Lin D."/>
            <person name="Ye J."/>
            <person name="Tang K."/>
        </authorList>
    </citation>
    <scope>NUCLEOTIDE SEQUENCE</scope>
    <source>
        <strain evidence="9">TK19036</strain>
    </source>
</reference>
<dbReference type="SMART" id="SM00091">
    <property type="entry name" value="PAS"/>
    <property type="match status" value="1"/>
</dbReference>
<keyword evidence="3" id="KW-0597">Phosphoprotein</keyword>
<name>A0AA49GNM6_9BACT</name>
<dbReference type="InterPro" id="IPR005467">
    <property type="entry name" value="His_kinase_dom"/>
</dbReference>
<dbReference type="GO" id="GO:0000155">
    <property type="term" value="F:phosphorelay sensor kinase activity"/>
    <property type="evidence" value="ECO:0007669"/>
    <property type="project" value="InterPro"/>
</dbReference>
<comment type="catalytic activity">
    <reaction evidence="1">
        <text>ATP + protein L-histidine = ADP + protein N-phospho-L-histidine.</text>
        <dbReference type="EC" id="2.7.13.3"/>
    </reaction>
</comment>
<dbReference type="PROSITE" id="PS50113">
    <property type="entry name" value="PAC"/>
    <property type="match status" value="1"/>
</dbReference>
<evidence type="ECO:0000256" key="3">
    <source>
        <dbReference type="ARBA" id="ARBA00022553"/>
    </source>
</evidence>
<dbReference type="SMART" id="SM00388">
    <property type="entry name" value="HisKA"/>
    <property type="match status" value="1"/>
</dbReference>
<evidence type="ECO:0000259" key="8">
    <source>
        <dbReference type="PROSITE" id="PS50113"/>
    </source>
</evidence>
<dbReference type="PANTHER" id="PTHR43304:SF1">
    <property type="entry name" value="PAC DOMAIN-CONTAINING PROTEIN"/>
    <property type="match status" value="1"/>
</dbReference>
<dbReference type="PRINTS" id="PR00344">
    <property type="entry name" value="BCTRLSENSOR"/>
</dbReference>
<dbReference type="InterPro" id="IPR052162">
    <property type="entry name" value="Sensor_kinase/Photoreceptor"/>
</dbReference>
<dbReference type="SUPFAM" id="SSF55874">
    <property type="entry name" value="ATPase domain of HSP90 chaperone/DNA topoisomerase II/histidine kinase"/>
    <property type="match status" value="1"/>
</dbReference>
<dbReference type="PANTHER" id="PTHR43304">
    <property type="entry name" value="PHYTOCHROME-LIKE PROTEIN CPH1"/>
    <property type="match status" value="1"/>
</dbReference>
<reference evidence="9" key="1">
    <citation type="journal article" date="2023" name="Comput. Struct. Biotechnol. J.">
        <title>Discovery of a novel marine Bacteroidetes with a rich repertoire of carbohydrate-active enzymes.</title>
        <authorList>
            <person name="Chen B."/>
            <person name="Liu G."/>
            <person name="Chen Q."/>
            <person name="Wang H."/>
            <person name="Liu L."/>
            <person name="Tang K."/>
        </authorList>
    </citation>
    <scope>NUCLEOTIDE SEQUENCE</scope>
    <source>
        <strain evidence="9">TK19036</strain>
    </source>
</reference>
<dbReference type="Gene3D" id="1.10.287.130">
    <property type="match status" value="1"/>
</dbReference>
<dbReference type="Pfam" id="PF08448">
    <property type="entry name" value="PAS_4"/>
    <property type="match status" value="2"/>
</dbReference>
<dbReference type="InterPro" id="IPR000700">
    <property type="entry name" value="PAS-assoc_C"/>
</dbReference>
<dbReference type="InterPro" id="IPR003661">
    <property type="entry name" value="HisK_dim/P_dom"/>
</dbReference>
<dbReference type="InterPro" id="IPR036097">
    <property type="entry name" value="HisK_dim/P_sf"/>
</dbReference>
<dbReference type="InterPro" id="IPR013656">
    <property type="entry name" value="PAS_4"/>
</dbReference>
<dbReference type="SUPFAM" id="SSF55785">
    <property type="entry name" value="PYP-like sensor domain (PAS domain)"/>
    <property type="match status" value="2"/>
</dbReference>
<dbReference type="Pfam" id="PF00512">
    <property type="entry name" value="HisKA"/>
    <property type="match status" value="1"/>
</dbReference>
<dbReference type="SUPFAM" id="SSF55781">
    <property type="entry name" value="GAF domain-like"/>
    <property type="match status" value="1"/>
</dbReference>
<feature type="region of interest" description="Disordered" evidence="6">
    <location>
        <begin position="1"/>
        <end position="22"/>
    </location>
</feature>
<evidence type="ECO:0000256" key="6">
    <source>
        <dbReference type="SAM" id="MobiDB-lite"/>
    </source>
</evidence>
<dbReference type="PROSITE" id="PS50109">
    <property type="entry name" value="HIS_KIN"/>
    <property type="match status" value="1"/>
</dbReference>
<gene>
    <name evidence="9" type="ORF">K4G66_00035</name>
</gene>
<dbReference type="Pfam" id="PF02518">
    <property type="entry name" value="HATPase_c"/>
    <property type="match status" value="1"/>
</dbReference>
<evidence type="ECO:0000256" key="1">
    <source>
        <dbReference type="ARBA" id="ARBA00000085"/>
    </source>
</evidence>
<proteinExistence type="predicted"/>
<evidence type="ECO:0000256" key="2">
    <source>
        <dbReference type="ARBA" id="ARBA00012438"/>
    </source>
</evidence>
<dbReference type="InterPro" id="IPR036890">
    <property type="entry name" value="HATPase_C_sf"/>
</dbReference>
<evidence type="ECO:0000256" key="4">
    <source>
        <dbReference type="ARBA" id="ARBA00022679"/>
    </source>
</evidence>
<feature type="domain" description="PAC" evidence="8">
    <location>
        <begin position="418"/>
        <end position="473"/>
    </location>
</feature>
<sequence>MSQSENPPIPSHHPETFTGGGRMGERIREFDWEKSAVGANEHWSPSLKVALNVCLEAYFPIAIYWGESFTLFYNDAWSPISGKKNEWALGKPGKEVWPEIWDEIGTIFQQVLTEGKSVRSKNALLPMHRHGYTEECYFDYSLTPIREEDGKVGGIFNAVVETTYQVIDERRTHLLHALSTTSKLPSLADIWGNAINTLALYPKDIPFCLLYSINRNDLSEATLRSYTGLHNEPDNSLKSISLIHDAPSSWPFAQMLKEHQSHCVFDFGSQFETPPTGSWPEPCQQAIALPIYSKPTQLVGFIVAGISSRRQIDNKYIDFYQLVAQQLGRTITDIKDRMVLEQEQAKLLNLFEQAPVAIAILSGPNHVLEVANPVGAKLWGIEPEKVLGLPLFDAIPDARGQGFEELLNGVYHTGEPFVGQELPITLLKDGAPVTEYFTFVYHPWRDEQGRVIGIITVATGVTEQVEARKVIEAKNITLEKINADLDNFVYMASHDLKTPIANIEGLVHTLKRHLPSENPGIIQQLVEYMELSIERFKSTLTDMAHIARLQRQVDAEVKEILLTEVLAEVQEDLRIAIEKADVRFEIDINHSATIRFSPKNMRSVIYNLLSNAIKYRSPERHLQIRVSYEESAEYQTLTIEDNGLGIDPSQKNKIFTMFQRLHDHVEGTGLGLYIINKIMENTGGKIEVDSQLDVGSIFKVYFKR</sequence>
<dbReference type="InterPro" id="IPR003594">
    <property type="entry name" value="HATPase_dom"/>
</dbReference>
<organism evidence="9">
    <name type="scientific">Roseihalotalea indica</name>
    <dbReference type="NCBI Taxonomy" id="2867963"/>
    <lineage>
        <taxon>Bacteria</taxon>
        <taxon>Pseudomonadati</taxon>
        <taxon>Bacteroidota</taxon>
        <taxon>Cytophagia</taxon>
        <taxon>Cytophagales</taxon>
        <taxon>Catalimonadaceae</taxon>
        <taxon>Roseihalotalea</taxon>
    </lineage>
</organism>
<dbReference type="InterPro" id="IPR035965">
    <property type="entry name" value="PAS-like_dom_sf"/>
</dbReference>
<dbReference type="InterPro" id="IPR004358">
    <property type="entry name" value="Sig_transdc_His_kin-like_C"/>
</dbReference>
<dbReference type="SMART" id="SM00387">
    <property type="entry name" value="HATPase_c"/>
    <property type="match status" value="1"/>
</dbReference>
<keyword evidence="5" id="KW-0418">Kinase</keyword>
<feature type="domain" description="Histidine kinase" evidence="7">
    <location>
        <begin position="491"/>
        <end position="704"/>
    </location>
</feature>
<protein>
    <recommendedName>
        <fullName evidence="2">histidine kinase</fullName>
        <ecNumber evidence="2">2.7.13.3</ecNumber>
    </recommendedName>
</protein>
<keyword evidence="4" id="KW-0808">Transferase</keyword>
<dbReference type="AlphaFoldDB" id="A0AA49GNM6"/>
<dbReference type="Gene3D" id="3.30.450.20">
    <property type="entry name" value="PAS domain"/>
    <property type="match status" value="2"/>
</dbReference>
<dbReference type="EMBL" id="CP120682">
    <property type="protein sequence ID" value="WKN37099.1"/>
    <property type="molecule type" value="Genomic_DNA"/>
</dbReference>
<dbReference type="EC" id="2.7.13.3" evidence="2"/>
<dbReference type="SUPFAM" id="SSF47384">
    <property type="entry name" value="Homodimeric domain of signal transducing histidine kinase"/>
    <property type="match status" value="1"/>
</dbReference>
<accession>A0AA49GNM6</accession>
<dbReference type="CDD" id="cd00082">
    <property type="entry name" value="HisKA"/>
    <property type="match status" value="1"/>
</dbReference>